<dbReference type="SUPFAM" id="SSF55874">
    <property type="entry name" value="ATPase domain of HSP90 chaperone/DNA topoisomerase II/histidine kinase"/>
    <property type="match status" value="1"/>
</dbReference>
<dbReference type="SMART" id="SM00091">
    <property type="entry name" value="PAS"/>
    <property type="match status" value="1"/>
</dbReference>
<keyword evidence="10" id="KW-0812">Transmembrane</keyword>
<dbReference type="GO" id="GO:0005524">
    <property type="term" value="F:ATP binding"/>
    <property type="evidence" value="ECO:0007669"/>
    <property type="project" value="UniProtKB-KW"/>
</dbReference>
<dbReference type="GO" id="GO:0016020">
    <property type="term" value="C:membrane"/>
    <property type="evidence" value="ECO:0007669"/>
    <property type="project" value="UniProtKB-SubCell"/>
</dbReference>
<comment type="caution">
    <text evidence="14">The sequence shown here is derived from an EMBL/GenBank/DDBJ whole genome shotgun (WGS) entry which is preliminary data.</text>
</comment>
<feature type="transmembrane region" description="Helical" evidence="10">
    <location>
        <begin position="12"/>
        <end position="30"/>
    </location>
</feature>
<gene>
    <name evidence="14" type="ORF">I8J34_10010</name>
</gene>
<dbReference type="EMBL" id="JAEKFT010000009">
    <property type="protein sequence ID" value="MBT0961505.1"/>
    <property type="molecule type" value="Genomic_DNA"/>
</dbReference>
<dbReference type="InterPro" id="IPR003660">
    <property type="entry name" value="HAMP_dom"/>
</dbReference>
<dbReference type="NCBIfam" id="TIGR00229">
    <property type="entry name" value="sensory_box"/>
    <property type="match status" value="1"/>
</dbReference>
<dbReference type="PROSITE" id="PS50112">
    <property type="entry name" value="PAS"/>
    <property type="match status" value="1"/>
</dbReference>
<protein>
    <recommendedName>
        <fullName evidence="3">histidine kinase</fullName>
        <ecNumber evidence="3">2.7.13.3</ecNumber>
    </recommendedName>
</protein>
<dbReference type="CDD" id="cd19411">
    <property type="entry name" value="MCP2201-like_sensor"/>
    <property type="match status" value="1"/>
</dbReference>
<dbReference type="InterPro" id="IPR000700">
    <property type="entry name" value="PAS-assoc_C"/>
</dbReference>
<feature type="domain" description="PAC" evidence="12">
    <location>
        <begin position="349"/>
        <end position="401"/>
    </location>
</feature>
<keyword evidence="4" id="KW-0597">Phosphoprotein</keyword>
<evidence type="ECO:0000256" key="10">
    <source>
        <dbReference type="SAM" id="Phobius"/>
    </source>
</evidence>
<keyword evidence="8" id="KW-0067">ATP-binding</keyword>
<dbReference type="PROSITE" id="PS50885">
    <property type="entry name" value="HAMP"/>
    <property type="match status" value="1"/>
</dbReference>
<evidence type="ECO:0000256" key="7">
    <source>
        <dbReference type="ARBA" id="ARBA00022777"/>
    </source>
</evidence>
<evidence type="ECO:0000256" key="6">
    <source>
        <dbReference type="ARBA" id="ARBA00022741"/>
    </source>
</evidence>
<accession>A0A944D7Z4</accession>
<comment type="catalytic activity">
    <reaction evidence="1">
        <text>ATP + protein L-histidine = ADP + protein N-phospho-L-histidine.</text>
        <dbReference type="EC" id="2.7.13.3"/>
    </reaction>
</comment>
<evidence type="ECO:0000256" key="4">
    <source>
        <dbReference type="ARBA" id="ARBA00022553"/>
    </source>
</evidence>
<dbReference type="SMART" id="SM00086">
    <property type="entry name" value="PAC"/>
    <property type="match status" value="1"/>
</dbReference>
<dbReference type="GO" id="GO:0007165">
    <property type="term" value="P:signal transduction"/>
    <property type="evidence" value="ECO:0007669"/>
    <property type="project" value="InterPro"/>
</dbReference>
<dbReference type="CDD" id="cd16936">
    <property type="entry name" value="HATPase_RsbW-like"/>
    <property type="match status" value="1"/>
</dbReference>
<dbReference type="Pfam" id="PF13581">
    <property type="entry name" value="HATPase_c_2"/>
    <property type="match status" value="1"/>
</dbReference>
<evidence type="ECO:0000259" key="11">
    <source>
        <dbReference type="PROSITE" id="PS50112"/>
    </source>
</evidence>
<dbReference type="SUPFAM" id="SSF55785">
    <property type="entry name" value="PYP-like sensor domain (PAS domain)"/>
    <property type="match status" value="1"/>
</dbReference>
<organism evidence="14 15">
    <name type="scientific">Denitromonas iodatirespirans</name>
    <dbReference type="NCBI Taxonomy" id="2795389"/>
    <lineage>
        <taxon>Bacteria</taxon>
        <taxon>Pseudomonadati</taxon>
        <taxon>Pseudomonadota</taxon>
        <taxon>Betaproteobacteria</taxon>
        <taxon>Rhodocyclales</taxon>
        <taxon>Zoogloeaceae</taxon>
        <taxon>Denitromonas</taxon>
    </lineage>
</organism>
<dbReference type="CDD" id="cd00130">
    <property type="entry name" value="PAS"/>
    <property type="match status" value="1"/>
</dbReference>
<name>A0A944D7Z4_DENI1</name>
<dbReference type="InterPro" id="IPR013656">
    <property type="entry name" value="PAS_4"/>
</dbReference>
<evidence type="ECO:0000256" key="9">
    <source>
        <dbReference type="ARBA" id="ARBA00023026"/>
    </source>
</evidence>
<evidence type="ECO:0000256" key="2">
    <source>
        <dbReference type="ARBA" id="ARBA00004370"/>
    </source>
</evidence>
<comment type="subcellular location">
    <subcellularLocation>
        <location evidence="2">Membrane</location>
    </subcellularLocation>
</comment>
<feature type="domain" description="HAMP" evidence="13">
    <location>
        <begin position="219"/>
        <end position="263"/>
    </location>
</feature>
<keyword evidence="9" id="KW-0843">Virulence</keyword>
<dbReference type="InterPro" id="IPR011495">
    <property type="entry name" value="Sig_transdc_His_kin_sub2_dim/P"/>
</dbReference>
<evidence type="ECO:0000256" key="1">
    <source>
        <dbReference type="ARBA" id="ARBA00000085"/>
    </source>
</evidence>
<dbReference type="InterPro" id="IPR001610">
    <property type="entry name" value="PAC"/>
</dbReference>
<evidence type="ECO:0000313" key="15">
    <source>
        <dbReference type="Proteomes" id="UP000694660"/>
    </source>
</evidence>
<dbReference type="PROSITE" id="PS50113">
    <property type="entry name" value="PAC"/>
    <property type="match status" value="1"/>
</dbReference>
<evidence type="ECO:0000259" key="12">
    <source>
        <dbReference type="PROSITE" id="PS50113"/>
    </source>
</evidence>
<feature type="domain" description="PAS" evidence="11">
    <location>
        <begin position="275"/>
        <end position="335"/>
    </location>
</feature>
<dbReference type="Pfam" id="PF07568">
    <property type="entry name" value="HisKA_2"/>
    <property type="match status" value="1"/>
</dbReference>
<dbReference type="Pfam" id="PF08448">
    <property type="entry name" value="PAS_4"/>
    <property type="match status" value="1"/>
</dbReference>
<feature type="transmembrane region" description="Helical" evidence="10">
    <location>
        <begin position="187"/>
        <end position="207"/>
    </location>
</feature>
<dbReference type="Gene3D" id="3.30.450.20">
    <property type="entry name" value="PAS domain"/>
    <property type="match status" value="1"/>
</dbReference>
<dbReference type="InterPro" id="IPR000014">
    <property type="entry name" value="PAS"/>
</dbReference>
<dbReference type="InterPro" id="IPR035965">
    <property type="entry name" value="PAS-like_dom_sf"/>
</dbReference>
<dbReference type="PANTHER" id="PTHR41523:SF8">
    <property type="entry name" value="ETHYLENE RESPONSE SENSOR PROTEIN"/>
    <property type="match status" value="1"/>
</dbReference>
<dbReference type="InterPro" id="IPR024478">
    <property type="entry name" value="HlyB_4HB_MCP"/>
</dbReference>
<keyword evidence="7" id="KW-0418">Kinase</keyword>
<evidence type="ECO:0000313" key="14">
    <source>
        <dbReference type="EMBL" id="MBT0961505.1"/>
    </source>
</evidence>
<dbReference type="EC" id="2.7.13.3" evidence="3"/>
<dbReference type="Gene3D" id="6.10.340.10">
    <property type="match status" value="1"/>
</dbReference>
<keyword evidence="15" id="KW-1185">Reference proteome</keyword>
<dbReference type="Proteomes" id="UP000694660">
    <property type="component" value="Unassembled WGS sequence"/>
</dbReference>
<dbReference type="PANTHER" id="PTHR41523">
    <property type="entry name" value="TWO-COMPONENT SYSTEM SENSOR PROTEIN"/>
    <property type="match status" value="1"/>
</dbReference>
<dbReference type="Pfam" id="PF12729">
    <property type="entry name" value="4HB_MCP_1"/>
    <property type="match status" value="1"/>
</dbReference>
<dbReference type="Gene3D" id="3.30.565.10">
    <property type="entry name" value="Histidine kinase-like ATPase, C-terminal domain"/>
    <property type="match status" value="1"/>
</dbReference>
<keyword evidence="6" id="KW-0547">Nucleotide-binding</keyword>
<dbReference type="InterPro" id="IPR047347">
    <property type="entry name" value="YvaQ-like_sensor"/>
</dbReference>
<reference evidence="15" key="1">
    <citation type="journal article" date="2022" name="ISME J.">
        <title>Genetic and phylogenetic analysis of dissimilatory iodate-reducing bacteria identifies potential niches across the world's oceans.</title>
        <authorList>
            <person name="Reyes-Umana V."/>
            <person name="Henning Z."/>
            <person name="Lee K."/>
            <person name="Barnum T.P."/>
            <person name="Coates J.D."/>
        </authorList>
    </citation>
    <scope>NUCLEOTIDE SEQUENCE [LARGE SCALE GENOMIC DNA]</scope>
    <source>
        <strain evidence="15">IR12</strain>
    </source>
</reference>
<keyword evidence="5" id="KW-0808">Transferase</keyword>
<dbReference type="InterPro" id="IPR036890">
    <property type="entry name" value="HATPase_C_sf"/>
</dbReference>
<dbReference type="GO" id="GO:0004673">
    <property type="term" value="F:protein histidine kinase activity"/>
    <property type="evidence" value="ECO:0007669"/>
    <property type="project" value="UniProtKB-EC"/>
</dbReference>
<dbReference type="RefSeq" id="WP_214361260.1">
    <property type="nucleotide sequence ID" value="NZ_JAEKFT010000009.1"/>
</dbReference>
<keyword evidence="10" id="KW-1133">Transmembrane helix</keyword>
<dbReference type="AlphaFoldDB" id="A0A944D7Z4"/>
<evidence type="ECO:0000256" key="3">
    <source>
        <dbReference type="ARBA" id="ARBA00012438"/>
    </source>
</evidence>
<evidence type="ECO:0000256" key="5">
    <source>
        <dbReference type="ARBA" id="ARBA00022679"/>
    </source>
</evidence>
<keyword evidence="10" id="KW-0472">Membrane</keyword>
<evidence type="ECO:0000259" key="13">
    <source>
        <dbReference type="PROSITE" id="PS50885"/>
    </source>
</evidence>
<proteinExistence type="predicted"/>
<sequence length="614" mass="67540">MLGRLTVAERLGLGFGFVLLLLVSSVVLGLNRLAALNETVDRVVTRERENTALANRTLDLMNEQTQDTLLLFHEADPAAVRARIAARVDLIGATIEQLDTQLDHAPSRRLLAQVREERKAYVASFLEASRLRTAGRRADALRTILTETVPRLDGLKASIGTLIAMQDTVLHETANRSLATFEHARRLLTVFLVVAVIAALMLSGWIIRAVIRPLGGEPETVRAVVERIAAGDLDSPIPLRTHDRDSLLAAMQTMQHNLRRLIDERTRGEQALRDSQLRFQGLIETFRDWVWEVDEAWRYTYVSPQIRQILGYSPDELIGKTPFDLMPPDEAGRVRALADAARAALHPIVALENVNWHKSGRRVVLESSGQPFFDGQGRLLGYRGVDREITDRKQAEAARLAEAERLRDALVREVHHRIKNNLQTVIGLLRREADKRPDARASIESAIAQVQAVAVVHGLYGQVTRHSVMLCELVPAVVNSVSELSGVPIHLAGLSRADGNLLIRESETVAVALVLNELMTNAVKHAAPDATGAPPRVTMHRHGQGAHVSIENPGRLAPDFDFDARRGIGTGLGLVRALIPVPGMQVSFHQADGWVRVEVGIDAPVVTAAPRPGE</sequence>
<evidence type="ECO:0000256" key="8">
    <source>
        <dbReference type="ARBA" id="ARBA00022840"/>
    </source>
</evidence>
<dbReference type="InterPro" id="IPR003594">
    <property type="entry name" value="HATPase_dom"/>
</dbReference>